<reference evidence="7" key="1">
    <citation type="submission" date="2023-03" db="EMBL/GenBank/DDBJ databases">
        <title>Massive genome expansion in bonnet fungi (Mycena s.s.) driven by repeated elements and novel gene families across ecological guilds.</title>
        <authorList>
            <consortium name="Lawrence Berkeley National Laboratory"/>
            <person name="Harder C.B."/>
            <person name="Miyauchi S."/>
            <person name="Viragh M."/>
            <person name="Kuo A."/>
            <person name="Thoen E."/>
            <person name="Andreopoulos B."/>
            <person name="Lu D."/>
            <person name="Skrede I."/>
            <person name="Drula E."/>
            <person name="Henrissat B."/>
            <person name="Morin E."/>
            <person name="Kohler A."/>
            <person name="Barry K."/>
            <person name="LaButti K."/>
            <person name="Morin E."/>
            <person name="Salamov A."/>
            <person name="Lipzen A."/>
            <person name="Mereny Z."/>
            <person name="Hegedus B."/>
            <person name="Baldrian P."/>
            <person name="Stursova M."/>
            <person name="Weitz H."/>
            <person name="Taylor A."/>
            <person name="Grigoriev I.V."/>
            <person name="Nagy L.G."/>
            <person name="Martin F."/>
            <person name="Kauserud H."/>
        </authorList>
    </citation>
    <scope>NUCLEOTIDE SEQUENCE</scope>
    <source>
        <strain evidence="7">9144</strain>
    </source>
</reference>
<feature type="non-terminal residue" evidence="7">
    <location>
        <position position="1"/>
    </location>
</feature>
<evidence type="ECO:0000256" key="4">
    <source>
        <dbReference type="ARBA" id="ARBA00023136"/>
    </source>
</evidence>
<dbReference type="GO" id="GO:0016020">
    <property type="term" value="C:membrane"/>
    <property type="evidence" value="ECO:0007669"/>
    <property type="project" value="UniProtKB-SubCell"/>
</dbReference>
<feature type="transmembrane region" description="Helical" evidence="6">
    <location>
        <begin position="406"/>
        <end position="429"/>
    </location>
</feature>
<proteinExistence type="predicted"/>
<dbReference type="GO" id="GO:0038023">
    <property type="term" value="F:signaling receptor activity"/>
    <property type="evidence" value="ECO:0007669"/>
    <property type="project" value="TreeGrafter"/>
</dbReference>
<dbReference type="GO" id="GO:0006882">
    <property type="term" value="P:intracellular zinc ion homeostasis"/>
    <property type="evidence" value="ECO:0007669"/>
    <property type="project" value="TreeGrafter"/>
</dbReference>
<evidence type="ECO:0000256" key="5">
    <source>
        <dbReference type="PIRSR" id="PIRSR604254-1"/>
    </source>
</evidence>
<keyword evidence="4 6" id="KW-0472">Membrane</keyword>
<organism evidence="7 8">
    <name type="scientific">Mycena pura</name>
    <dbReference type="NCBI Taxonomy" id="153505"/>
    <lineage>
        <taxon>Eukaryota</taxon>
        <taxon>Fungi</taxon>
        <taxon>Dikarya</taxon>
        <taxon>Basidiomycota</taxon>
        <taxon>Agaricomycotina</taxon>
        <taxon>Agaricomycetes</taxon>
        <taxon>Agaricomycetidae</taxon>
        <taxon>Agaricales</taxon>
        <taxon>Marasmiineae</taxon>
        <taxon>Mycenaceae</taxon>
        <taxon>Mycena</taxon>
    </lineage>
</organism>
<feature type="binding site" evidence="5">
    <location>
        <position position="484"/>
    </location>
    <ligand>
        <name>Zn(2+)</name>
        <dbReference type="ChEBI" id="CHEBI:29105"/>
    </ligand>
</feature>
<evidence type="ECO:0000313" key="7">
    <source>
        <dbReference type="EMBL" id="KAJ7217692.1"/>
    </source>
</evidence>
<feature type="binding site" evidence="5">
    <location>
        <position position="316"/>
    </location>
    <ligand>
        <name>Zn(2+)</name>
        <dbReference type="ChEBI" id="CHEBI:29105"/>
    </ligand>
</feature>
<dbReference type="Proteomes" id="UP001219525">
    <property type="component" value="Unassembled WGS sequence"/>
</dbReference>
<evidence type="ECO:0000313" key="8">
    <source>
        <dbReference type="Proteomes" id="UP001219525"/>
    </source>
</evidence>
<dbReference type="Pfam" id="PF03006">
    <property type="entry name" value="HlyIII"/>
    <property type="match status" value="1"/>
</dbReference>
<feature type="transmembrane region" description="Helical" evidence="6">
    <location>
        <begin position="335"/>
        <end position="354"/>
    </location>
</feature>
<evidence type="ECO:0000256" key="6">
    <source>
        <dbReference type="SAM" id="Phobius"/>
    </source>
</evidence>
<comment type="subcellular location">
    <subcellularLocation>
        <location evidence="1">Membrane</location>
        <topology evidence="1">Multi-pass membrane protein</topology>
    </subcellularLocation>
</comment>
<keyword evidence="3 6" id="KW-1133">Transmembrane helix</keyword>
<evidence type="ECO:0000256" key="2">
    <source>
        <dbReference type="ARBA" id="ARBA00022692"/>
    </source>
</evidence>
<feature type="binding site" evidence="5">
    <location>
        <position position="488"/>
    </location>
    <ligand>
        <name>Zn(2+)</name>
        <dbReference type="ChEBI" id="CHEBI:29105"/>
    </ligand>
</feature>
<dbReference type="EMBL" id="JARJCW010000013">
    <property type="protein sequence ID" value="KAJ7217692.1"/>
    <property type="molecule type" value="Genomic_DNA"/>
</dbReference>
<feature type="transmembrane region" description="Helical" evidence="6">
    <location>
        <begin position="272"/>
        <end position="291"/>
    </location>
</feature>
<dbReference type="AlphaFoldDB" id="A0AAD6YHF3"/>
<feature type="transmembrane region" description="Helical" evidence="6">
    <location>
        <begin position="303"/>
        <end position="323"/>
    </location>
</feature>
<name>A0AAD6YHF3_9AGAR</name>
<protein>
    <submittedName>
        <fullName evidence="7">Hemolysin-III related-domain-containing protein</fullName>
    </submittedName>
</protein>
<dbReference type="PANTHER" id="PTHR20855:SF97">
    <property type="entry name" value="ADIPOR-LIKE RECEPTOR IZH3-RELATED"/>
    <property type="match status" value="1"/>
</dbReference>
<accession>A0AAD6YHF3</accession>
<keyword evidence="8" id="KW-1185">Reference proteome</keyword>
<sequence length="517" mass="56543">MQPLDMVDSEGIAAFRLRRRMSAPPPRPSPPRLPPCRPLSLSLEALDLSPASPTQALASLRFLVLSYLADLERRLSLLESAEWASTALDMLHSIRAEVRSHLPDLGAHLPDIDIDFKSHLPDIDLKSLFTRLDFSRPLSYVPTLSSHLRNLHAHLADADLTSFEFVRPSFDLPVLADVLDAFLDSFLAEIPRLPSLPLTACTLSEGDAAEKEEFARALVLSDNGRRLISYADLPVACRNNPFVTDGYRFIPLSRWHILLASVFSLHNEALNIYTHLIPLVLWGAAFAGVWVTPGEGAPNFFTLFALACLACSVLWHVMAGCAHRGVNETCARVDYVGIGWLIATSISTVVHHGYACAEAAAAIGAFLAYHPVGAACLLLCLVCGVSGNILPFCEWFNRVENRAWRVAFFVGLSLSALAPLAGIAALQGWDAMMRFVAPVGPSLVFYFVGLVFYAMQIPECFIGVNGRRGRLVHIAIDLCGAGSHAIWHVFIVFAMRAHRDGIREMRRAAEEGGCAAV</sequence>
<evidence type="ECO:0000256" key="3">
    <source>
        <dbReference type="ARBA" id="ARBA00022989"/>
    </source>
</evidence>
<dbReference type="PANTHER" id="PTHR20855">
    <property type="entry name" value="ADIPOR/PROGESTIN RECEPTOR-RELATED"/>
    <property type="match status" value="1"/>
</dbReference>
<evidence type="ECO:0000256" key="1">
    <source>
        <dbReference type="ARBA" id="ARBA00004141"/>
    </source>
</evidence>
<keyword evidence="5" id="KW-0862">Zinc</keyword>
<feature type="transmembrane region" description="Helical" evidence="6">
    <location>
        <begin position="360"/>
        <end position="385"/>
    </location>
</feature>
<comment type="caution">
    <text evidence="7">The sequence shown here is derived from an EMBL/GenBank/DDBJ whole genome shotgun (WGS) entry which is preliminary data.</text>
</comment>
<gene>
    <name evidence="7" type="ORF">GGX14DRAFT_597382</name>
</gene>
<feature type="transmembrane region" description="Helical" evidence="6">
    <location>
        <begin position="474"/>
        <end position="495"/>
    </location>
</feature>
<keyword evidence="5" id="KW-0479">Metal-binding</keyword>
<dbReference type="InterPro" id="IPR004254">
    <property type="entry name" value="AdipoR/HlyIII-related"/>
</dbReference>
<keyword evidence="2 6" id="KW-0812">Transmembrane</keyword>
<dbReference type="GO" id="GO:0046872">
    <property type="term" value="F:metal ion binding"/>
    <property type="evidence" value="ECO:0007669"/>
    <property type="project" value="UniProtKB-KW"/>
</dbReference>
<feature type="transmembrane region" description="Helical" evidence="6">
    <location>
        <begin position="435"/>
        <end position="454"/>
    </location>
</feature>